<feature type="signal peptide" evidence="2">
    <location>
        <begin position="1"/>
        <end position="25"/>
    </location>
</feature>
<evidence type="ECO:0000256" key="1">
    <source>
        <dbReference type="SAM" id="MobiDB-lite"/>
    </source>
</evidence>
<dbReference type="Pfam" id="PF14614">
    <property type="entry name" value="DUF4450"/>
    <property type="match status" value="1"/>
</dbReference>
<dbReference type="RefSeq" id="WP_155708274.1">
    <property type="nucleotide sequence ID" value="NZ_BMWU01000034.1"/>
</dbReference>
<dbReference type="EMBL" id="WNWM01000002">
    <property type="protein sequence ID" value="MUI12306.1"/>
    <property type="molecule type" value="Genomic_DNA"/>
</dbReference>
<sequence>MSIRFAVTLACLLAGVGMGQGAAHAAPAYKPEAPSLVPNLQGRLDRPLRYRPEGADFVIDEGREFFNRPLYGGNTAFRVDGGDRPEFALYLPGRGGNLRLGVRTKGGTLWLHEARHVQTRYRPGELHYEIADGLLGPNGRIRVAAVAYAATEGLAVEIRGEGLAAGAELVFAFGPGNGQRGRRDGDIGTERVPIGEFFQFSPAFARGAKFDVSGHGFTVATAKATISMTMGTSVGTSVGTTAGAAPQVWKAPAGQWNALPTLLASAGIGAGDENVAVGRVPLGAAPVHLALQVVAREQPREQQVYREAGASDDSGKRQTLLPRFTPAELPQRFADATGHFARLRNHVRIETPDPYLDAAMGALNVAADAVWDDTQQAIMHGAVAWRTKLLGWRGPYALDALGWHERFRRNADAWTVRQDTSPVPGSPPPPERATNLARNEEGLHSNGDMSKSHYDMNIGFVDALLRHLLWTGDMDYALAAWPVLERHLAWERRLFRREFGPSKLPLYDAYAAIWASDDLFYNGGGATHTTAYNAWHNTMAARIARLIGKDPAPYEAEAAAIHRALREQLWMPERGAFAEYRDALGGRQLHPSYALWTFYHTLDSRVPTPFEAARMAADLDRHLRPIPVRGPGVPADRPYAVLPTTDWMPYSWSINNVVMSENLHTALAYWQADRAETAFALAKGALLASLYMGISPGNIGSMNYLDVYRRESQRDFADGSGVMSRALVEGLFGVRPDALAGVLTVRPGFPHDWHHARLAHPDVAVAWRRDGNHETWTVSQHGKRFRTLALQVPARAAEIAAVTVDGKPARWQAEAGAVGAPRLLVEVPLHAAVTIDIAWRGDAIEDARAAPAAAAPGNGFMRDGSTREGFTQEGFTQMRQGDFTWWRAAPSAPPPSACTLEGPGWTAGAPVRSRHVELAFNDRVTELFKPFKYLSPRSAHVTLALPAQGAGAWAGHVNELPVVDDAGLRALGGTLRLPNGLSFATPVAGANVAFTSLWDNYPRDTTVPLSGRAARAFLLMAGSTNHMQSRIDNGEIVVAYADGTTARTPLRNPDNWWPVERDYFTDDYQFPLCGALPVRVDLKTAMVRVPDPATFKGAGREAIDGGAATVLQVPLDRSKTLKSVTVRTLANDVVIGLMGVTLDR</sequence>
<keyword evidence="4" id="KW-1185">Reference proteome</keyword>
<dbReference type="SUPFAM" id="SSF48208">
    <property type="entry name" value="Six-hairpin glycosidases"/>
    <property type="match status" value="1"/>
</dbReference>
<dbReference type="InterPro" id="IPR028028">
    <property type="entry name" value="DUF4450"/>
</dbReference>
<name>A0A6I3X9B6_9BURK</name>
<dbReference type="OrthoDB" id="8660908at2"/>
<evidence type="ECO:0000313" key="3">
    <source>
        <dbReference type="EMBL" id="MUI12306.1"/>
    </source>
</evidence>
<comment type="caution">
    <text evidence="3">The sequence shown here is derived from an EMBL/GenBank/DDBJ whole genome shotgun (WGS) entry which is preliminary data.</text>
</comment>
<proteinExistence type="predicted"/>
<dbReference type="Gene3D" id="1.50.10.10">
    <property type="match status" value="1"/>
</dbReference>
<feature type="chain" id="PRO_5026145780" evidence="2">
    <location>
        <begin position="26"/>
        <end position="1144"/>
    </location>
</feature>
<gene>
    <name evidence="3" type="ORF">GJV26_07415</name>
</gene>
<dbReference type="GO" id="GO:0005975">
    <property type="term" value="P:carbohydrate metabolic process"/>
    <property type="evidence" value="ECO:0007669"/>
    <property type="project" value="InterPro"/>
</dbReference>
<keyword evidence="2" id="KW-0732">Signal</keyword>
<feature type="region of interest" description="Disordered" evidence="1">
    <location>
        <begin position="416"/>
        <end position="448"/>
    </location>
</feature>
<evidence type="ECO:0000313" key="4">
    <source>
        <dbReference type="Proteomes" id="UP000431684"/>
    </source>
</evidence>
<dbReference type="InterPro" id="IPR008928">
    <property type="entry name" value="6-hairpin_glycosidase_sf"/>
</dbReference>
<organism evidence="3 4">
    <name type="scientific">Pseudoduganella dura</name>
    <dbReference type="NCBI Taxonomy" id="321982"/>
    <lineage>
        <taxon>Bacteria</taxon>
        <taxon>Pseudomonadati</taxon>
        <taxon>Pseudomonadota</taxon>
        <taxon>Betaproteobacteria</taxon>
        <taxon>Burkholderiales</taxon>
        <taxon>Oxalobacteraceae</taxon>
        <taxon>Telluria group</taxon>
        <taxon>Pseudoduganella</taxon>
    </lineage>
</organism>
<accession>A0A6I3X9B6</accession>
<reference evidence="3 4" key="1">
    <citation type="submission" date="2019-11" db="EMBL/GenBank/DDBJ databases">
        <title>Draft Genome Sequences of Six Type Strains of the Genus Massilia.</title>
        <authorList>
            <person name="Miess H."/>
            <person name="Frediansyah A."/>
            <person name="Goeker M."/>
            <person name="Gross H."/>
        </authorList>
    </citation>
    <scope>NUCLEOTIDE SEQUENCE [LARGE SCALE GENOMIC DNA]</scope>
    <source>
        <strain evidence="3 4">DSM 17513</strain>
    </source>
</reference>
<dbReference type="InterPro" id="IPR012341">
    <property type="entry name" value="6hp_glycosidase-like_sf"/>
</dbReference>
<dbReference type="AlphaFoldDB" id="A0A6I3X9B6"/>
<evidence type="ECO:0000256" key="2">
    <source>
        <dbReference type="SAM" id="SignalP"/>
    </source>
</evidence>
<protein>
    <submittedName>
        <fullName evidence="3">DUF4450 domain-containing protein</fullName>
    </submittedName>
</protein>
<dbReference type="Proteomes" id="UP000431684">
    <property type="component" value="Unassembled WGS sequence"/>
</dbReference>